<evidence type="ECO:0000313" key="1">
    <source>
        <dbReference type="EMBL" id="CAG5088833.1"/>
    </source>
</evidence>
<dbReference type="Proteomes" id="UP000786811">
    <property type="component" value="Unassembled WGS sequence"/>
</dbReference>
<accession>A0A8J2H9I5</accession>
<gene>
    <name evidence="1" type="ORF">HICCMSTLAB_LOCUS4998</name>
</gene>
<evidence type="ECO:0000313" key="2">
    <source>
        <dbReference type="Proteomes" id="UP000786811"/>
    </source>
</evidence>
<name>A0A8J2H9I5_COTCN</name>
<proteinExistence type="predicted"/>
<reference evidence="1" key="1">
    <citation type="submission" date="2021-04" db="EMBL/GenBank/DDBJ databases">
        <authorList>
            <person name="Chebbi M.A.C M."/>
        </authorList>
    </citation>
    <scope>NUCLEOTIDE SEQUENCE</scope>
</reference>
<dbReference type="OrthoDB" id="7535498at2759"/>
<comment type="caution">
    <text evidence="1">The sequence shown here is derived from an EMBL/GenBank/DDBJ whole genome shotgun (WGS) entry which is preliminary data.</text>
</comment>
<organism evidence="1 2">
    <name type="scientific">Cotesia congregata</name>
    <name type="common">Parasitoid wasp</name>
    <name type="synonym">Apanteles congregatus</name>
    <dbReference type="NCBI Taxonomy" id="51543"/>
    <lineage>
        <taxon>Eukaryota</taxon>
        <taxon>Metazoa</taxon>
        <taxon>Ecdysozoa</taxon>
        <taxon>Arthropoda</taxon>
        <taxon>Hexapoda</taxon>
        <taxon>Insecta</taxon>
        <taxon>Pterygota</taxon>
        <taxon>Neoptera</taxon>
        <taxon>Endopterygota</taxon>
        <taxon>Hymenoptera</taxon>
        <taxon>Apocrita</taxon>
        <taxon>Ichneumonoidea</taxon>
        <taxon>Braconidae</taxon>
        <taxon>Microgastrinae</taxon>
        <taxon>Cotesia</taxon>
    </lineage>
</organism>
<protein>
    <submittedName>
        <fullName evidence="1">Uncharacterized protein</fullName>
    </submittedName>
</protein>
<dbReference type="EMBL" id="CAJNRD030001119">
    <property type="protein sequence ID" value="CAG5088833.1"/>
    <property type="molecule type" value="Genomic_DNA"/>
</dbReference>
<sequence length="200" mass="23212">MEELEQIEYVPEDVIVISDQQTLIDTLVKNISDEYATYSVASRTAYGVALTSLLYEIKNQVSTAEIYLQLGESLYDQEYLIKGHIYCSELNKLLNLLEGCDEKVQQYLMISKMNYNLQQLKNLIEEFSLSNNLLSCNYSDNNSEVFKFLYQFLTGELLGWEPVNPEFILKENAPKKPVFITKNNNRRTQLKSLQHLPLFN</sequence>
<keyword evidence="2" id="KW-1185">Reference proteome</keyword>
<dbReference type="AlphaFoldDB" id="A0A8J2H9I5"/>